<dbReference type="InParanoid" id="A0A1B7N9Y9"/>
<sequence length="101" mass="10557">MKFVSLTTTVISALGLAGIAAAAASSPLGGPCVYKDQYECGYEPDYNNGYVYAFYCTSANIIANVQNCDCLECCGIDEHGVASCLPVARVSLLPSTCIIMA</sequence>
<organism evidence="2 3">
    <name type="scientific">Rhizopogon vinicolor AM-OR11-026</name>
    <dbReference type="NCBI Taxonomy" id="1314800"/>
    <lineage>
        <taxon>Eukaryota</taxon>
        <taxon>Fungi</taxon>
        <taxon>Dikarya</taxon>
        <taxon>Basidiomycota</taxon>
        <taxon>Agaricomycotina</taxon>
        <taxon>Agaricomycetes</taxon>
        <taxon>Agaricomycetidae</taxon>
        <taxon>Boletales</taxon>
        <taxon>Suillineae</taxon>
        <taxon>Rhizopogonaceae</taxon>
        <taxon>Rhizopogon</taxon>
    </lineage>
</organism>
<gene>
    <name evidence="2" type="ORF">K503DRAFT_471449</name>
</gene>
<feature type="signal peptide" evidence="1">
    <location>
        <begin position="1"/>
        <end position="24"/>
    </location>
</feature>
<keyword evidence="3" id="KW-1185">Reference proteome</keyword>
<name>A0A1B7N9Y9_9AGAM</name>
<dbReference type="EMBL" id="KV448175">
    <property type="protein sequence ID" value="OAX41624.1"/>
    <property type="molecule type" value="Genomic_DNA"/>
</dbReference>
<dbReference type="AlphaFoldDB" id="A0A1B7N9Y9"/>
<dbReference type="OrthoDB" id="2612605at2759"/>
<evidence type="ECO:0000313" key="3">
    <source>
        <dbReference type="Proteomes" id="UP000092154"/>
    </source>
</evidence>
<feature type="chain" id="PRO_5008597891" evidence="1">
    <location>
        <begin position="25"/>
        <end position="101"/>
    </location>
</feature>
<proteinExistence type="predicted"/>
<accession>A0A1B7N9Y9</accession>
<protein>
    <submittedName>
        <fullName evidence="2">Uncharacterized protein</fullName>
    </submittedName>
</protein>
<evidence type="ECO:0000256" key="1">
    <source>
        <dbReference type="SAM" id="SignalP"/>
    </source>
</evidence>
<dbReference type="Proteomes" id="UP000092154">
    <property type="component" value="Unassembled WGS sequence"/>
</dbReference>
<evidence type="ECO:0000313" key="2">
    <source>
        <dbReference type="EMBL" id="OAX41624.1"/>
    </source>
</evidence>
<reference evidence="2 3" key="1">
    <citation type="submission" date="2016-06" db="EMBL/GenBank/DDBJ databases">
        <title>Comparative genomics of the ectomycorrhizal sister species Rhizopogon vinicolor and Rhizopogon vesiculosus (Basidiomycota: Boletales) reveals a divergence of the mating type B locus.</title>
        <authorList>
            <consortium name="DOE Joint Genome Institute"/>
            <person name="Mujic A.B."/>
            <person name="Kuo A."/>
            <person name="Tritt A."/>
            <person name="Lipzen A."/>
            <person name="Chen C."/>
            <person name="Johnson J."/>
            <person name="Sharma A."/>
            <person name="Barry K."/>
            <person name="Grigoriev I.V."/>
            <person name="Spatafora J.W."/>
        </authorList>
    </citation>
    <scope>NUCLEOTIDE SEQUENCE [LARGE SCALE GENOMIC DNA]</scope>
    <source>
        <strain evidence="2 3">AM-OR11-026</strain>
    </source>
</reference>
<keyword evidence="1" id="KW-0732">Signal</keyword>